<evidence type="ECO:0000313" key="2">
    <source>
        <dbReference type="EMBL" id="CAD8172623.1"/>
    </source>
</evidence>
<dbReference type="Proteomes" id="UP000683925">
    <property type="component" value="Unassembled WGS sequence"/>
</dbReference>
<name>A0A8S1V854_PAROT</name>
<protein>
    <submittedName>
        <fullName evidence="2">Uncharacterized protein</fullName>
    </submittedName>
</protein>
<organism evidence="2 3">
    <name type="scientific">Paramecium octaurelia</name>
    <dbReference type="NCBI Taxonomy" id="43137"/>
    <lineage>
        <taxon>Eukaryota</taxon>
        <taxon>Sar</taxon>
        <taxon>Alveolata</taxon>
        <taxon>Ciliophora</taxon>
        <taxon>Intramacronucleata</taxon>
        <taxon>Oligohymenophorea</taxon>
        <taxon>Peniculida</taxon>
        <taxon>Parameciidae</taxon>
        <taxon>Paramecium</taxon>
    </lineage>
</organism>
<evidence type="ECO:0000256" key="1">
    <source>
        <dbReference type="SAM" id="MobiDB-lite"/>
    </source>
</evidence>
<reference evidence="2" key="1">
    <citation type="submission" date="2021-01" db="EMBL/GenBank/DDBJ databases">
        <authorList>
            <consortium name="Genoscope - CEA"/>
            <person name="William W."/>
        </authorList>
    </citation>
    <scope>NUCLEOTIDE SEQUENCE</scope>
</reference>
<gene>
    <name evidence="2" type="ORF">POCTA_138.1.T0600209</name>
</gene>
<feature type="compositionally biased region" description="Polar residues" evidence="1">
    <location>
        <begin position="143"/>
        <end position="164"/>
    </location>
</feature>
<dbReference type="EMBL" id="CAJJDP010000059">
    <property type="protein sequence ID" value="CAD8172623.1"/>
    <property type="molecule type" value="Genomic_DNA"/>
</dbReference>
<dbReference type="AlphaFoldDB" id="A0A8S1V854"/>
<comment type="caution">
    <text evidence="2">The sequence shown here is derived from an EMBL/GenBank/DDBJ whole genome shotgun (WGS) entry which is preliminary data.</text>
</comment>
<proteinExistence type="predicted"/>
<sequence>MQQNSKTITVSINGNNHYYQSYKDLKTQLKAIGGDWVLFDSRFENIIDEDNFLNCENQIAIKSKVIQDAVKHDEKYLKLQKDYKNLLLYFSLFLKADNQNKSKIVALQKELTICQQMLKQMQDQYQHQQGQRDNQIKSDSSDNEGNYDTYNMENQQNFENSLLQKQKEDREYWNANMEPTQQQ</sequence>
<feature type="compositionally biased region" description="Low complexity" evidence="1">
    <location>
        <begin position="124"/>
        <end position="133"/>
    </location>
</feature>
<keyword evidence="3" id="KW-1185">Reference proteome</keyword>
<evidence type="ECO:0000313" key="3">
    <source>
        <dbReference type="Proteomes" id="UP000683925"/>
    </source>
</evidence>
<feature type="region of interest" description="Disordered" evidence="1">
    <location>
        <begin position="124"/>
        <end position="183"/>
    </location>
</feature>
<accession>A0A8S1V854</accession>